<protein>
    <submittedName>
        <fullName evidence="1">Uncharacterized protein</fullName>
    </submittedName>
</protein>
<accession>A0ABW4JD44</accession>
<organism evidence="1 2">
    <name type="scientific">Agrilactobacillus yilanensis</name>
    <dbReference type="NCBI Taxonomy" id="2485997"/>
    <lineage>
        <taxon>Bacteria</taxon>
        <taxon>Bacillati</taxon>
        <taxon>Bacillota</taxon>
        <taxon>Bacilli</taxon>
        <taxon>Lactobacillales</taxon>
        <taxon>Lactobacillaceae</taxon>
        <taxon>Agrilactobacillus</taxon>
    </lineage>
</organism>
<evidence type="ECO:0000313" key="1">
    <source>
        <dbReference type="EMBL" id="MFD1673075.1"/>
    </source>
</evidence>
<dbReference type="Proteomes" id="UP001597267">
    <property type="component" value="Unassembled WGS sequence"/>
</dbReference>
<comment type="caution">
    <text evidence="1">The sequence shown here is derived from an EMBL/GenBank/DDBJ whole genome shotgun (WGS) entry which is preliminary data.</text>
</comment>
<evidence type="ECO:0000313" key="2">
    <source>
        <dbReference type="Proteomes" id="UP001597267"/>
    </source>
</evidence>
<gene>
    <name evidence="1" type="ORF">ACFQ5M_13505</name>
</gene>
<reference evidence="2" key="1">
    <citation type="journal article" date="2019" name="Int. J. Syst. Evol. Microbiol.">
        <title>The Global Catalogue of Microorganisms (GCM) 10K type strain sequencing project: providing services to taxonomists for standard genome sequencing and annotation.</title>
        <authorList>
            <consortium name="The Broad Institute Genomics Platform"/>
            <consortium name="The Broad Institute Genome Sequencing Center for Infectious Disease"/>
            <person name="Wu L."/>
            <person name="Ma J."/>
        </authorList>
    </citation>
    <scope>NUCLEOTIDE SEQUENCE [LARGE SCALE GENOMIC DNA]</scope>
    <source>
        <strain evidence="2">CCM 8896</strain>
    </source>
</reference>
<keyword evidence="2" id="KW-1185">Reference proteome</keyword>
<proteinExistence type="predicted"/>
<dbReference type="EMBL" id="JBHTOP010000029">
    <property type="protein sequence ID" value="MFD1673075.1"/>
    <property type="molecule type" value="Genomic_DNA"/>
</dbReference>
<dbReference type="RefSeq" id="WP_125715601.1">
    <property type="nucleotide sequence ID" value="NZ_JBHTOP010000029.1"/>
</dbReference>
<name>A0ABW4JD44_9LACO</name>
<sequence>MKLIKEAEITVDLNEDYKDAVSDNVRVDEWELEAAKRVALNLRSLLFEEKMLDLIHDQVEESDRLIKGYVAKQPGDFNYGRLKLTVNGIHSKEFFASVQHVMTAVKDSPKQIVFEQGFYAHPEHYALDQGNIETMGGRPTETLPTFVKLEDAPDFVRGFIDDQYPIQSAGAGPLRDGTPFTYVLQQMKDTDEGMIADLMIWYPAGAPDIYVEEHVEHYAIEFRNGCKLAAARLSQSK</sequence>